<dbReference type="EMBL" id="RBAL01000003">
    <property type="protein sequence ID" value="RKN44740.1"/>
    <property type="molecule type" value="Genomic_DNA"/>
</dbReference>
<dbReference type="PANTHER" id="PTHR18964:SF149">
    <property type="entry name" value="BIFUNCTIONAL UDP-N-ACETYLGLUCOSAMINE 2-EPIMERASE_N-ACETYLMANNOSAMINE KINASE"/>
    <property type="match status" value="1"/>
</dbReference>
<dbReference type="SUPFAM" id="SSF53067">
    <property type="entry name" value="Actin-like ATPase domain"/>
    <property type="match status" value="1"/>
</dbReference>
<comment type="similarity">
    <text evidence="1">Belongs to the ROK (NagC/XylR) family.</text>
</comment>
<dbReference type="Gene3D" id="3.30.420.40">
    <property type="match status" value="2"/>
</dbReference>
<comment type="caution">
    <text evidence="3">The sequence shown here is derived from an EMBL/GenBank/DDBJ whole genome shotgun (WGS) entry which is preliminary data.</text>
</comment>
<dbReference type="InterPro" id="IPR036390">
    <property type="entry name" value="WH_DNA-bd_sf"/>
</dbReference>
<dbReference type="SUPFAM" id="SSF46785">
    <property type="entry name" value="Winged helix' DNA-binding domain"/>
    <property type="match status" value="1"/>
</dbReference>
<dbReference type="Gene3D" id="1.10.10.10">
    <property type="entry name" value="Winged helix-like DNA-binding domain superfamily/Winged helix DNA-binding domain"/>
    <property type="match status" value="1"/>
</dbReference>
<dbReference type="GO" id="GO:0003700">
    <property type="term" value="F:DNA-binding transcription factor activity"/>
    <property type="evidence" value="ECO:0007669"/>
    <property type="project" value="InterPro"/>
</dbReference>
<dbReference type="RefSeq" id="WP_120676431.1">
    <property type="nucleotide sequence ID" value="NZ_RBAL01000003.1"/>
</dbReference>
<dbReference type="InterPro" id="IPR043129">
    <property type="entry name" value="ATPase_NBD"/>
</dbReference>
<evidence type="ECO:0000313" key="3">
    <source>
        <dbReference type="EMBL" id="RKN44740.1"/>
    </source>
</evidence>
<dbReference type="InterPro" id="IPR000835">
    <property type="entry name" value="HTH_MarR-typ"/>
</dbReference>
<dbReference type="CDD" id="cd23763">
    <property type="entry name" value="ASKHA_ATPase_ROK"/>
    <property type="match status" value="1"/>
</dbReference>
<name>A0A3A9Z8P2_9ACTN</name>
<evidence type="ECO:0000313" key="4">
    <source>
        <dbReference type="Proteomes" id="UP000272474"/>
    </source>
</evidence>
<dbReference type="Pfam" id="PF12802">
    <property type="entry name" value="MarR_2"/>
    <property type="match status" value="1"/>
</dbReference>
<dbReference type="Proteomes" id="UP000272474">
    <property type="component" value="Unassembled WGS sequence"/>
</dbReference>
<sequence>MTARTATPRTARAINDRIALDLLAEHGPLTAGRLRELTGLSRPSVADLLARLARGGLVRDVGEAGEDRRGPKARLYGLVADRAHVAALDVRTDSVAFALADLAGRTVAHVSLPVPPRAGEGAAAPMVPAVLGAFEKAMAEAGIATLHTAVMGAPGLADPVSGALRPFSSLPAWHRELLAALRERLGGPVLVENEVNLAGLAEHRLGAARDRDTFVLVWLGHGTGAALVLDGVLRRGASGGAGEVGFLPVPITGGLPNAVECGGGFHALASSAAVCDLAVAHGLGPATGQDAAAAEELVRRAVAEEAAGFLDELAGRVAVGIAGVIAVLDPGCVLLGGEVGRAGGQALVDHVARRLRALSPLEAEVRAATVGGSPVLGGALAVALDAARADLFGPGAAVAGRGR</sequence>
<feature type="domain" description="HTH marR-type" evidence="2">
    <location>
        <begin position="19"/>
        <end position="69"/>
    </location>
</feature>
<dbReference type="OrthoDB" id="3523179at2"/>
<dbReference type="PANTHER" id="PTHR18964">
    <property type="entry name" value="ROK (REPRESSOR, ORF, KINASE) FAMILY"/>
    <property type="match status" value="1"/>
</dbReference>
<dbReference type="AlphaFoldDB" id="A0A3A9Z8P2"/>
<gene>
    <name evidence="3" type="ORF">D7294_06290</name>
</gene>
<evidence type="ECO:0000259" key="2">
    <source>
        <dbReference type="Pfam" id="PF12802"/>
    </source>
</evidence>
<dbReference type="CDD" id="cd00090">
    <property type="entry name" value="HTH_ARSR"/>
    <property type="match status" value="1"/>
</dbReference>
<dbReference type="Pfam" id="PF00480">
    <property type="entry name" value="ROK"/>
    <property type="match status" value="1"/>
</dbReference>
<dbReference type="InterPro" id="IPR000600">
    <property type="entry name" value="ROK"/>
</dbReference>
<proteinExistence type="inferred from homology"/>
<evidence type="ECO:0000256" key="1">
    <source>
        <dbReference type="ARBA" id="ARBA00006479"/>
    </source>
</evidence>
<keyword evidence="4" id="KW-1185">Reference proteome</keyword>
<reference evidence="3 4" key="1">
    <citation type="journal article" date="2014" name="Int. J. Syst. Evol. Microbiol.">
        <title>Streptomyces hoynatensis sp. nov., isolated from deep marine sediment.</title>
        <authorList>
            <person name="Veyisoglu A."/>
            <person name="Sahin N."/>
        </authorList>
    </citation>
    <scope>NUCLEOTIDE SEQUENCE [LARGE SCALE GENOMIC DNA]</scope>
    <source>
        <strain evidence="3 4">KCTC 29097</strain>
    </source>
</reference>
<protein>
    <submittedName>
        <fullName evidence="3">ROK family transcriptional regulator</fullName>
    </submittedName>
</protein>
<dbReference type="InterPro" id="IPR036388">
    <property type="entry name" value="WH-like_DNA-bd_sf"/>
</dbReference>
<organism evidence="3 4">
    <name type="scientific">Streptomyces hoynatensis</name>
    <dbReference type="NCBI Taxonomy" id="1141874"/>
    <lineage>
        <taxon>Bacteria</taxon>
        <taxon>Bacillati</taxon>
        <taxon>Actinomycetota</taxon>
        <taxon>Actinomycetes</taxon>
        <taxon>Kitasatosporales</taxon>
        <taxon>Streptomycetaceae</taxon>
        <taxon>Streptomyces</taxon>
    </lineage>
</organism>
<dbReference type="InterPro" id="IPR011991">
    <property type="entry name" value="ArsR-like_HTH"/>
</dbReference>
<accession>A0A3A9Z8P2</accession>